<dbReference type="AlphaFoldDB" id="A0A2K2G151"/>
<dbReference type="InterPro" id="IPR007345">
    <property type="entry name" value="Polysacch_pyruvyl_Trfase"/>
</dbReference>
<feature type="compositionally biased region" description="Pro residues" evidence="1">
    <location>
        <begin position="419"/>
        <end position="428"/>
    </location>
</feature>
<accession>A0A2K2G151</accession>
<organism evidence="3 4">
    <name type="scientific">Novosphingobium guangzhouense</name>
    <dbReference type="NCBI Taxonomy" id="1850347"/>
    <lineage>
        <taxon>Bacteria</taxon>
        <taxon>Pseudomonadati</taxon>
        <taxon>Pseudomonadota</taxon>
        <taxon>Alphaproteobacteria</taxon>
        <taxon>Sphingomonadales</taxon>
        <taxon>Sphingomonadaceae</taxon>
        <taxon>Novosphingobium</taxon>
    </lineage>
</organism>
<keyword evidence="3" id="KW-0808">Transferase</keyword>
<dbReference type="EMBL" id="LYMM01000031">
    <property type="protein sequence ID" value="PNU04770.1"/>
    <property type="molecule type" value="Genomic_DNA"/>
</dbReference>
<evidence type="ECO:0000313" key="4">
    <source>
        <dbReference type="Proteomes" id="UP000236327"/>
    </source>
</evidence>
<dbReference type="Pfam" id="PF04230">
    <property type="entry name" value="PS_pyruv_trans"/>
    <property type="match status" value="1"/>
</dbReference>
<comment type="caution">
    <text evidence="3">The sequence shown here is derived from an EMBL/GenBank/DDBJ whole genome shotgun (WGS) entry which is preliminary data.</text>
</comment>
<evidence type="ECO:0000259" key="2">
    <source>
        <dbReference type="Pfam" id="PF04230"/>
    </source>
</evidence>
<reference evidence="3 4" key="1">
    <citation type="submission" date="2016-05" db="EMBL/GenBank/DDBJ databases">
        <title>Complete genome sequence of Novosphingobium guangzhouense SA925(T).</title>
        <authorList>
            <person name="Sha S."/>
        </authorList>
    </citation>
    <scope>NUCLEOTIDE SEQUENCE [LARGE SCALE GENOMIC DNA]</scope>
    <source>
        <strain evidence="3 4">SA925</strain>
    </source>
</reference>
<evidence type="ECO:0000256" key="1">
    <source>
        <dbReference type="SAM" id="MobiDB-lite"/>
    </source>
</evidence>
<keyword evidence="4" id="KW-1185">Reference proteome</keyword>
<dbReference type="OrthoDB" id="1814359at2"/>
<name>A0A2K2G151_9SPHN</name>
<dbReference type="Proteomes" id="UP000236327">
    <property type="component" value="Unassembled WGS sequence"/>
</dbReference>
<feature type="compositionally biased region" description="Low complexity" evidence="1">
    <location>
        <begin position="436"/>
        <end position="450"/>
    </location>
</feature>
<dbReference type="PANTHER" id="PTHR36836:SF1">
    <property type="entry name" value="COLANIC ACID BIOSYNTHESIS PROTEIN WCAK"/>
    <property type="match status" value="1"/>
</dbReference>
<proteinExistence type="predicted"/>
<dbReference type="PANTHER" id="PTHR36836">
    <property type="entry name" value="COLANIC ACID BIOSYNTHESIS PROTEIN WCAK"/>
    <property type="match status" value="1"/>
</dbReference>
<protein>
    <submittedName>
        <fullName evidence="3">Polysaccharide pyruvyl transferase</fullName>
    </submittedName>
</protein>
<gene>
    <name evidence="3" type="ORF">A8V01_18620</name>
</gene>
<dbReference type="GO" id="GO:0016740">
    <property type="term" value="F:transferase activity"/>
    <property type="evidence" value="ECO:0007669"/>
    <property type="project" value="UniProtKB-KW"/>
</dbReference>
<feature type="region of interest" description="Disordered" evidence="1">
    <location>
        <begin position="416"/>
        <end position="450"/>
    </location>
</feature>
<dbReference type="RefSeq" id="WP_103095965.1">
    <property type="nucleotide sequence ID" value="NZ_LYMM01000031.1"/>
</dbReference>
<feature type="domain" description="Polysaccharide pyruvyl transferase" evidence="2">
    <location>
        <begin position="31"/>
        <end position="347"/>
    </location>
</feature>
<sequence>MQAIDPTLFQRSAQEPARHRVAIFNVKFSPNLGDGIIAECLEGALRRADPRLDPVSIDLAGRTEYSPLHGRRRARVLSIMERMPAPLRALLVPAVLMLLVKLRFAPRWRHELAGCDSVVVGGGNLFQDVDQNFPIKIAAALKLAAAQSLPVAVASVGVSGRWSAAGARRIVTQLLRTRLVSVSARDLGSVATWGLVMSPCGVTPAGYAPDPALLSARQYGPRPQAACGGTGAVGLCITAPMALRLHHEGTHNDDVMEAWYYTAARELVQAGRRLVLFTNGSPEDRLFRDRLRLRLEGQPGIGFAPDFACPRELAQSLAGFECVLAHRLHACIVAYAYKVPTVGFAWDAKLRSFFEQTGRGEFVVDPRSTCPMDLPDIAAQAIVRGVDGTTHADLVDRAARAIDGLAARLVSSASMARPAHPPAPPPAHWPDGVPMPAASPIAGPIAAASR</sequence>
<evidence type="ECO:0000313" key="3">
    <source>
        <dbReference type="EMBL" id="PNU04770.1"/>
    </source>
</evidence>